<keyword evidence="2" id="KW-1185">Reference proteome</keyword>
<dbReference type="Proteomes" id="UP000615755">
    <property type="component" value="Unassembled WGS sequence"/>
</dbReference>
<comment type="caution">
    <text evidence="1">The sequence shown here is derived from an EMBL/GenBank/DDBJ whole genome shotgun (WGS) entry which is preliminary data.</text>
</comment>
<protein>
    <submittedName>
        <fullName evidence="1">Uncharacterized protein</fullName>
    </submittedName>
</protein>
<accession>A0ABR9EJD6</accession>
<sequence>MKEGTEPLLSFHTVKGNYVIDNKSHYSHYSHYSNCESM</sequence>
<reference evidence="1 2" key="1">
    <citation type="submission" date="2015-03" db="EMBL/GenBank/DDBJ databases">
        <title>Genome sequence of Pseudoalteromonas aurantia.</title>
        <authorList>
            <person name="Xie B.-B."/>
            <person name="Rong J.-C."/>
            <person name="Qin Q.-L."/>
            <person name="Zhang Y.-Z."/>
        </authorList>
    </citation>
    <scope>NUCLEOTIDE SEQUENCE [LARGE SCALE GENOMIC DNA]</scope>
    <source>
        <strain evidence="1 2">208</strain>
    </source>
</reference>
<dbReference type="EMBL" id="AQGV01000015">
    <property type="protein sequence ID" value="MBE0371111.1"/>
    <property type="molecule type" value="Genomic_DNA"/>
</dbReference>
<name>A0ABR9EJD6_9GAMM</name>
<evidence type="ECO:0000313" key="1">
    <source>
        <dbReference type="EMBL" id="MBE0371111.1"/>
    </source>
</evidence>
<gene>
    <name evidence="1" type="ORF">PAUR_b1294</name>
</gene>
<organism evidence="1 2">
    <name type="scientific">Pseudoalteromonas aurantia 208</name>
    <dbReference type="NCBI Taxonomy" id="1314867"/>
    <lineage>
        <taxon>Bacteria</taxon>
        <taxon>Pseudomonadati</taxon>
        <taxon>Pseudomonadota</taxon>
        <taxon>Gammaproteobacteria</taxon>
        <taxon>Alteromonadales</taxon>
        <taxon>Pseudoalteromonadaceae</taxon>
        <taxon>Pseudoalteromonas</taxon>
    </lineage>
</organism>
<evidence type="ECO:0000313" key="2">
    <source>
        <dbReference type="Proteomes" id="UP000615755"/>
    </source>
</evidence>
<proteinExistence type="predicted"/>